<evidence type="ECO:0000313" key="6">
    <source>
        <dbReference type="EMBL" id="MDT0620635.1"/>
    </source>
</evidence>
<keyword evidence="4" id="KW-0460">Magnesium</keyword>
<dbReference type="InterPro" id="IPR023214">
    <property type="entry name" value="HAD_sf"/>
</dbReference>
<proteinExistence type="inferred from homology"/>
<protein>
    <submittedName>
        <fullName evidence="6">HAD family phosphatase</fullName>
    </submittedName>
</protein>
<dbReference type="SFLD" id="SFLDG01135">
    <property type="entry name" value="C1.5.6:_HAD__Beta-PGM__Phospha"/>
    <property type="match status" value="1"/>
</dbReference>
<keyword evidence="3" id="KW-0479">Metal-binding</keyword>
<comment type="cofactor">
    <cofactor evidence="1">
        <name>Mg(2+)</name>
        <dbReference type="ChEBI" id="CHEBI:18420"/>
    </cofactor>
</comment>
<dbReference type="PANTHER" id="PTHR46193:SF18">
    <property type="entry name" value="HEXITOL PHOSPHATASE B"/>
    <property type="match status" value="1"/>
</dbReference>
<evidence type="ECO:0000256" key="1">
    <source>
        <dbReference type="ARBA" id="ARBA00001946"/>
    </source>
</evidence>
<dbReference type="PANTHER" id="PTHR46193">
    <property type="entry name" value="6-PHOSPHOGLUCONATE PHOSPHATASE"/>
    <property type="match status" value="1"/>
</dbReference>
<dbReference type="EMBL" id="JAVRHU010000001">
    <property type="protein sequence ID" value="MDT0620635.1"/>
    <property type="molecule type" value="Genomic_DNA"/>
</dbReference>
<sequence>MIKAVLFDMDGVIINSEPLHQKAYHGMFDEVGITVPATLYESFTGQATLNICNQLVQQFKLQRAPEELVTVKRNIFKKLFFNDPDLDLIPGVRTLIQDYHNNGLKLVLASSASMPNINNVFTKFNLDQYFSAKLSGADLKASKPHPEIFIKAAEASGFQKEECMVIEDSTNGIKAAHAAGIFCVAFKSPHSKNQDYSLASKVITDFQEIKYTNLTSFKIN</sequence>
<accession>A0ABU3BER3</accession>
<evidence type="ECO:0000256" key="5">
    <source>
        <dbReference type="ARBA" id="ARBA00023277"/>
    </source>
</evidence>
<dbReference type="NCBIfam" id="TIGR01549">
    <property type="entry name" value="HAD-SF-IA-v1"/>
    <property type="match status" value="1"/>
</dbReference>
<dbReference type="InterPro" id="IPR036412">
    <property type="entry name" value="HAD-like_sf"/>
</dbReference>
<reference evidence="6 7" key="1">
    <citation type="submission" date="2023-09" db="EMBL/GenBank/DDBJ databases">
        <authorList>
            <person name="Rey-Velasco X."/>
        </authorList>
    </citation>
    <scope>NUCLEOTIDE SEQUENCE [LARGE SCALE GENOMIC DNA]</scope>
    <source>
        <strain evidence="6 7">P007</strain>
    </source>
</reference>
<gene>
    <name evidence="6" type="ORF">RM520_03300</name>
</gene>
<dbReference type="SFLD" id="SFLDG01129">
    <property type="entry name" value="C1.5:_HAD__Beta-PGM__Phosphata"/>
    <property type="match status" value="1"/>
</dbReference>
<dbReference type="InterPro" id="IPR041492">
    <property type="entry name" value="HAD_2"/>
</dbReference>
<dbReference type="Gene3D" id="1.10.150.240">
    <property type="entry name" value="Putative phosphatase, domain 2"/>
    <property type="match status" value="1"/>
</dbReference>
<dbReference type="Gene3D" id="3.40.50.1000">
    <property type="entry name" value="HAD superfamily/HAD-like"/>
    <property type="match status" value="1"/>
</dbReference>
<evidence type="ECO:0000256" key="2">
    <source>
        <dbReference type="ARBA" id="ARBA00006171"/>
    </source>
</evidence>
<dbReference type="SUPFAM" id="SSF56784">
    <property type="entry name" value="HAD-like"/>
    <property type="match status" value="1"/>
</dbReference>
<comment type="similarity">
    <text evidence="2">Belongs to the HAD-like hydrolase superfamily. CbbY/CbbZ/Gph/YieH family.</text>
</comment>
<dbReference type="InterPro" id="IPR051600">
    <property type="entry name" value="Beta-PGM-like"/>
</dbReference>
<evidence type="ECO:0000256" key="4">
    <source>
        <dbReference type="ARBA" id="ARBA00022842"/>
    </source>
</evidence>
<dbReference type="InterPro" id="IPR006439">
    <property type="entry name" value="HAD-SF_hydro_IA"/>
</dbReference>
<evidence type="ECO:0000313" key="7">
    <source>
        <dbReference type="Proteomes" id="UP001250662"/>
    </source>
</evidence>
<dbReference type="Pfam" id="PF13419">
    <property type="entry name" value="HAD_2"/>
    <property type="match status" value="1"/>
</dbReference>
<organism evidence="6 7">
    <name type="scientific">Croceitalea vernalis</name>
    <dbReference type="NCBI Taxonomy" id="3075599"/>
    <lineage>
        <taxon>Bacteria</taxon>
        <taxon>Pseudomonadati</taxon>
        <taxon>Bacteroidota</taxon>
        <taxon>Flavobacteriia</taxon>
        <taxon>Flavobacteriales</taxon>
        <taxon>Flavobacteriaceae</taxon>
        <taxon>Croceitalea</taxon>
    </lineage>
</organism>
<dbReference type="Proteomes" id="UP001250662">
    <property type="component" value="Unassembled WGS sequence"/>
</dbReference>
<name>A0ABU3BER3_9FLAO</name>
<dbReference type="SFLD" id="SFLDS00003">
    <property type="entry name" value="Haloacid_Dehalogenase"/>
    <property type="match status" value="1"/>
</dbReference>
<keyword evidence="7" id="KW-1185">Reference proteome</keyword>
<dbReference type="NCBIfam" id="TIGR01509">
    <property type="entry name" value="HAD-SF-IA-v3"/>
    <property type="match status" value="1"/>
</dbReference>
<evidence type="ECO:0000256" key="3">
    <source>
        <dbReference type="ARBA" id="ARBA00022723"/>
    </source>
</evidence>
<dbReference type="RefSeq" id="WP_311386963.1">
    <property type="nucleotide sequence ID" value="NZ_JAVRHU010000001.1"/>
</dbReference>
<keyword evidence="5" id="KW-0119">Carbohydrate metabolism</keyword>
<comment type="caution">
    <text evidence="6">The sequence shown here is derived from an EMBL/GenBank/DDBJ whole genome shotgun (WGS) entry which is preliminary data.</text>
</comment>
<dbReference type="InterPro" id="IPR023198">
    <property type="entry name" value="PGP-like_dom2"/>
</dbReference>